<dbReference type="PROSITE" id="PS50043">
    <property type="entry name" value="HTH_LUXR_2"/>
    <property type="match status" value="1"/>
</dbReference>
<evidence type="ECO:0000256" key="1">
    <source>
        <dbReference type="ARBA" id="ARBA00023015"/>
    </source>
</evidence>
<dbReference type="SMART" id="SM00421">
    <property type="entry name" value="HTH_LUXR"/>
    <property type="match status" value="1"/>
</dbReference>
<dbReference type="RefSeq" id="WP_302708029.1">
    <property type="nucleotide sequence ID" value="NZ_JAULSC010000008.1"/>
</dbReference>
<dbReference type="PROSITE" id="PS00622">
    <property type="entry name" value="HTH_LUXR_1"/>
    <property type="match status" value="1"/>
</dbReference>
<dbReference type="PRINTS" id="PR00038">
    <property type="entry name" value="HTHLUXR"/>
</dbReference>
<dbReference type="Proteomes" id="UP001168363">
    <property type="component" value="Unassembled WGS sequence"/>
</dbReference>
<organism evidence="5 6">
    <name type="scientific">Nocardioides cremeus</name>
    <dbReference type="NCBI Taxonomy" id="3058044"/>
    <lineage>
        <taxon>Bacteria</taxon>
        <taxon>Bacillati</taxon>
        <taxon>Actinomycetota</taxon>
        <taxon>Actinomycetes</taxon>
        <taxon>Propionibacteriales</taxon>
        <taxon>Nocardioidaceae</taxon>
        <taxon>Nocardioides</taxon>
    </lineage>
</organism>
<evidence type="ECO:0000259" key="4">
    <source>
        <dbReference type="PROSITE" id="PS50043"/>
    </source>
</evidence>
<keyword evidence="6" id="KW-1185">Reference proteome</keyword>
<dbReference type="PANTHER" id="PTHR43214">
    <property type="entry name" value="TWO-COMPONENT RESPONSE REGULATOR"/>
    <property type="match status" value="1"/>
</dbReference>
<dbReference type="EMBL" id="JAULSC010000008">
    <property type="protein sequence ID" value="MDO3396177.1"/>
    <property type="molecule type" value="Genomic_DNA"/>
</dbReference>
<dbReference type="InterPro" id="IPR039420">
    <property type="entry name" value="WalR-like"/>
</dbReference>
<sequence length="548" mass="57766">MAVTGLEQARAAYARGDWVTAFTGWSTVEPTTLSSQELDDLATAAGLLGRHVECVAALQHAFTRAQGAGDLPHAVRRAFRLAMTTATHGQQALSAGWAARAEELVAGLDDDAVERGWVALLRMFAALGAGAVPEAAACADRAAAAGRLHHDQDLLAMATCARGRIAMYTGRVPLGLALLDEAMVRVVAEETSPVFAGHVYCTAIEGCQEVGDVARMAEWTAALEQWCARQPGLLAFTGQCAVHRGQLMRLRGDWSGALEELALAARRYEQEHSPDAIGLAAYEAGEVRRLRGEHAAAEAAYERAADHGHEPQPGLALLWVSLGRTAAARSAVERLLDETSGPVQRARLLPSAVEVLLACDEQPTADELVDELDALAADFGCAGLLAAAAAAHGATELARGDPAGALPYLRKARSAWAGLGCSYEVARVRVRLAQALDSMGDQATARAELEAARRTFAELGAAPALREVDRLLGPGVLPAGLTAREVEVLRLVAAGQSNARIASSLVLSEKTVARHLSNIFAKLDVSSRTAAAAFAFEHELVQESPTRT</sequence>
<protein>
    <submittedName>
        <fullName evidence="5">LuxR C-terminal-related transcriptional regulator</fullName>
    </submittedName>
</protein>
<name>A0ABT8TQE4_9ACTN</name>
<dbReference type="InterPro" id="IPR000792">
    <property type="entry name" value="Tscrpt_reg_LuxR_C"/>
</dbReference>
<evidence type="ECO:0000256" key="3">
    <source>
        <dbReference type="ARBA" id="ARBA00023163"/>
    </source>
</evidence>
<evidence type="ECO:0000313" key="5">
    <source>
        <dbReference type="EMBL" id="MDO3396177.1"/>
    </source>
</evidence>
<dbReference type="InterPro" id="IPR036388">
    <property type="entry name" value="WH-like_DNA-bd_sf"/>
</dbReference>
<proteinExistence type="predicted"/>
<reference evidence="5" key="1">
    <citation type="submission" date="2023-06" db="EMBL/GenBank/DDBJ databases">
        <title>Genome sequence of Nocardioides sp. SOB44.</title>
        <authorList>
            <person name="Zhang G."/>
        </authorList>
    </citation>
    <scope>NUCLEOTIDE SEQUENCE</scope>
    <source>
        <strain evidence="5">SOB44</strain>
    </source>
</reference>
<evidence type="ECO:0000313" key="6">
    <source>
        <dbReference type="Proteomes" id="UP001168363"/>
    </source>
</evidence>
<accession>A0ABT8TQE4</accession>
<keyword evidence="2" id="KW-0238">DNA-binding</keyword>
<dbReference type="Gene3D" id="1.10.10.10">
    <property type="entry name" value="Winged helix-like DNA-binding domain superfamily/Winged helix DNA-binding domain"/>
    <property type="match status" value="1"/>
</dbReference>
<dbReference type="Pfam" id="PF00196">
    <property type="entry name" value="GerE"/>
    <property type="match status" value="1"/>
</dbReference>
<dbReference type="Gene3D" id="1.25.40.10">
    <property type="entry name" value="Tetratricopeptide repeat domain"/>
    <property type="match status" value="1"/>
</dbReference>
<comment type="caution">
    <text evidence="5">The sequence shown here is derived from an EMBL/GenBank/DDBJ whole genome shotgun (WGS) entry which is preliminary data.</text>
</comment>
<feature type="domain" description="HTH luxR-type" evidence="4">
    <location>
        <begin position="474"/>
        <end position="539"/>
    </location>
</feature>
<dbReference type="InterPro" id="IPR016032">
    <property type="entry name" value="Sig_transdc_resp-reg_C-effctor"/>
</dbReference>
<gene>
    <name evidence="5" type="ORF">QWJ41_10635</name>
</gene>
<dbReference type="SUPFAM" id="SSF46894">
    <property type="entry name" value="C-terminal effector domain of the bipartite response regulators"/>
    <property type="match status" value="1"/>
</dbReference>
<keyword evidence="1" id="KW-0805">Transcription regulation</keyword>
<dbReference type="CDD" id="cd06170">
    <property type="entry name" value="LuxR_C_like"/>
    <property type="match status" value="1"/>
</dbReference>
<evidence type="ECO:0000256" key="2">
    <source>
        <dbReference type="ARBA" id="ARBA00023125"/>
    </source>
</evidence>
<keyword evidence="3" id="KW-0804">Transcription</keyword>
<dbReference type="PANTHER" id="PTHR43214:SF24">
    <property type="entry name" value="TRANSCRIPTIONAL REGULATORY PROTEIN NARL-RELATED"/>
    <property type="match status" value="1"/>
</dbReference>
<dbReference type="InterPro" id="IPR011990">
    <property type="entry name" value="TPR-like_helical_dom_sf"/>
</dbReference>
<dbReference type="SUPFAM" id="SSF48452">
    <property type="entry name" value="TPR-like"/>
    <property type="match status" value="1"/>
</dbReference>